<feature type="transmembrane region" description="Helical" evidence="8">
    <location>
        <begin position="206"/>
        <end position="232"/>
    </location>
</feature>
<name>A0A4Y4CVT9_ZOORA</name>
<dbReference type="InterPro" id="IPR003004">
    <property type="entry name" value="GspF/PilC"/>
</dbReference>
<accession>A0A4Y4CVT9</accession>
<dbReference type="Proteomes" id="UP000318422">
    <property type="component" value="Unassembled WGS sequence"/>
</dbReference>
<dbReference type="PANTHER" id="PTHR30012:SF7">
    <property type="entry name" value="PROTEIN TRANSPORT PROTEIN HOFC HOMOLOG"/>
    <property type="match status" value="1"/>
</dbReference>
<evidence type="ECO:0000256" key="5">
    <source>
        <dbReference type="ARBA" id="ARBA00022692"/>
    </source>
</evidence>
<evidence type="ECO:0000313" key="10">
    <source>
        <dbReference type="EMBL" id="GEC96446.1"/>
    </source>
</evidence>
<protein>
    <submittedName>
        <fullName evidence="10">Type II secretion system protein</fullName>
    </submittedName>
</protein>
<dbReference type="Gene3D" id="1.20.81.30">
    <property type="entry name" value="Type II secretion system (T2SS), domain F"/>
    <property type="match status" value="2"/>
</dbReference>
<evidence type="ECO:0000256" key="7">
    <source>
        <dbReference type="ARBA" id="ARBA00023136"/>
    </source>
</evidence>
<comment type="subcellular location">
    <subcellularLocation>
        <location evidence="1">Cell inner membrane</location>
        <topology evidence="1">Multi-pass membrane protein</topology>
    </subcellularLocation>
</comment>
<dbReference type="GO" id="GO:0015628">
    <property type="term" value="P:protein secretion by the type II secretion system"/>
    <property type="evidence" value="ECO:0007669"/>
    <property type="project" value="TreeGrafter"/>
</dbReference>
<feature type="domain" description="Type II secretion system protein GspF" evidence="9">
    <location>
        <begin position="70"/>
        <end position="187"/>
    </location>
</feature>
<evidence type="ECO:0000256" key="8">
    <source>
        <dbReference type="SAM" id="Phobius"/>
    </source>
</evidence>
<feature type="domain" description="Type II secretion system protein GspF" evidence="9">
    <location>
        <begin position="268"/>
        <end position="390"/>
    </location>
</feature>
<proteinExistence type="inferred from homology"/>
<dbReference type="OrthoDB" id="9805682at2"/>
<keyword evidence="11" id="KW-1185">Reference proteome</keyword>
<dbReference type="InterPro" id="IPR042094">
    <property type="entry name" value="T2SS_GspF_sf"/>
</dbReference>
<feature type="transmembrane region" description="Helical" evidence="8">
    <location>
        <begin position="371"/>
        <end position="392"/>
    </location>
</feature>
<evidence type="ECO:0000256" key="3">
    <source>
        <dbReference type="ARBA" id="ARBA00022475"/>
    </source>
</evidence>
<keyword evidence="6 8" id="KW-1133">Transmembrane helix</keyword>
<dbReference type="RefSeq" id="WP_141352758.1">
    <property type="nucleotide sequence ID" value="NZ_BJNV01000044.1"/>
</dbReference>
<keyword evidence="3" id="KW-1003">Cell membrane</keyword>
<feature type="transmembrane region" description="Helical" evidence="8">
    <location>
        <begin position="264"/>
        <end position="283"/>
    </location>
</feature>
<comment type="similarity">
    <text evidence="2">Belongs to the GSP F family.</text>
</comment>
<evidence type="ECO:0000259" key="9">
    <source>
        <dbReference type="Pfam" id="PF00482"/>
    </source>
</evidence>
<evidence type="ECO:0000256" key="6">
    <source>
        <dbReference type="ARBA" id="ARBA00022989"/>
    </source>
</evidence>
<dbReference type="AlphaFoldDB" id="A0A4Y4CVT9"/>
<gene>
    <name evidence="10" type="ORF">ZRA01_25190</name>
</gene>
<keyword evidence="4" id="KW-0997">Cell inner membrane</keyword>
<sequence length="400" mass="43591">MTPYAYRAVGPGGQIVRGRLDARDLPDLERRLARLGLELLRGKPAIALQLPGRPAIPRRELINFCFHLEQFLQAGVPILDSLADLRDSLDHPRFRPVVANLITAIEGGQSLSEALLQHPQVFDGVFCSLVRAGEQAGELPRVLRALAAALKRDDELAAFTRRIAIYPLIVCAVILAAIGVALIYVVPELARLFQTVGQALPLQTRILIALSGFVRGYGWLLVLAVVAGTLAFRHALATRPSLRHDVDALKLRLPLLGEVRRKLILARFTGLFAMMYASGITIIDALRAAEDVVGNTALKAGLQQAGRRIEQGAGLSEAFAGVELFPPLVTRMLRVGESTGALDQALSNVSYFYERDVREAIERLQASIEPALTVILGLLLLAVMSAVMLPIYDIVSRMKL</sequence>
<comment type="caution">
    <text evidence="10">The sequence shown here is derived from an EMBL/GenBank/DDBJ whole genome shotgun (WGS) entry which is preliminary data.</text>
</comment>
<dbReference type="Pfam" id="PF00482">
    <property type="entry name" value="T2SSF"/>
    <property type="match status" value="2"/>
</dbReference>
<evidence type="ECO:0000256" key="2">
    <source>
        <dbReference type="ARBA" id="ARBA00005745"/>
    </source>
</evidence>
<reference evidence="10 11" key="1">
    <citation type="submission" date="2019-06" db="EMBL/GenBank/DDBJ databases">
        <title>Whole genome shotgun sequence of Zoogloea ramigera NBRC 15342.</title>
        <authorList>
            <person name="Hosoyama A."/>
            <person name="Uohara A."/>
            <person name="Ohji S."/>
            <person name="Ichikawa N."/>
        </authorList>
    </citation>
    <scope>NUCLEOTIDE SEQUENCE [LARGE SCALE GENOMIC DNA]</scope>
    <source>
        <strain evidence="10 11">NBRC 15342</strain>
    </source>
</reference>
<organism evidence="10 11">
    <name type="scientific">Zoogloea ramigera</name>
    <dbReference type="NCBI Taxonomy" id="350"/>
    <lineage>
        <taxon>Bacteria</taxon>
        <taxon>Pseudomonadati</taxon>
        <taxon>Pseudomonadota</taxon>
        <taxon>Betaproteobacteria</taxon>
        <taxon>Rhodocyclales</taxon>
        <taxon>Zoogloeaceae</taxon>
        <taxon>Zoogloea</taxon>
    </lineage>
</organism>
<evidence type="ECO:0000256" key="4">
    <source>
        <dbReference type="ARBA" id="ARBA00022519"/>
    </source>
</evidence>
<dbReference type="GO" id="GO:0005886">
    <property type="term" value="C:plasma membrane"/>
    <property type="evidence" value="ECO:0007669"/>
    <property type="project" value="UniProtKB-SubCell"/>
</dbReference>
<dbReference type="InterPro" id="IPR018076">
    <property type="entry name" value="T2SS_GspF_dom"/>
</dbReference>
<dbReference type="PANTHER" id="PTHR30012">
    <property type="entry name" value="GENERAL SECRETION PATHWAY PROTEIN"/>
    <property type="match status" value="1"/>
</dbReference>
<evidence type="ECO:0000313" key="11">
    <source>
        <dbReference type="Proteomes" id="UP000318422"/>
    </source>
</evidence>
<evidence type="ECO:0000256" key="1">
    <source>
        <dbReference type="ARBA" id="ARBA00004429"/>
    </source>
</evidence>
<dbReference type="EMBL" id="BJNV01000044">
    <property type="protein sequence ID" value="GEC96446.1"/>
    <property type="molecule type" value="Genomic_DNA"/>
</dbReference>
<feature type="transmembrane region" description="Helical" evidence="8">
    <location>
        <begin position="163"/>
        <end position="186"/>
    </location>
</feature>
<keyword evidence="5 8" id="KW-0812">Transmembrane</keyword>
<keyword evidence="7 8" id="KW-0472">Membrane</keyword>